<evidence type="ECO:0000259" key="1">
    <source>
        <dbReference type="PROSITE" id="PS50819"/>
    </source>
</evidence>
<dbReference type="InterPro" id="IPR027434">
    <property type="entry name" value="Homing_endonucl"/>
</dbReference>
<evidence type="ECO:0000313" key="3">
    <source>
        <dbReference type="Proteomes" id="UP000199152"/>
    </source>
</evidence>
<keyword evidence="3" id="KW-1185">Reference proteome</keyword>
<dbReference type="InterPro" id="IPR004042">
    <property type="entry name" value="Intein_endonuc_central"/>
</dbReference>
<organism evidence="2 3">
    <name type="scientific">Geodermatophilus ruber</name>
    <dbReference type="NCBI Taxonomy" id="504800"/>
    <lineage>
        <taxon>Bacteria</taxon>
        <taxon>Bacillati</taxon>
        <taxon>Actinomycetota</taxon>
        <taxon>Actinomycetes</taxon>
        <taxon>Geodermatophilales</taxon>
        <taxon>Geodermatophilaceae</taxon>
        <taxon>Geodermatophilus</taxon>
    </lineage>
</organism>
<reference evidence="2 3" key="1">
    <citation type="submission" date="2016-10" db="EMBL/GenBank/DDBJ databases">
        <authorList>
            <person name="de Groot N.N."/>
        </authorList>
    </citation>
    <scope>NUCLEOTIDE SEQUENCE [LARGE SCALE GENOMIC DNA]</scope>
    <source>
        <strain evidence="2 3">DSM 45317</strain>
    </source>
</reference>
<dbReference type="AlphaFoldDB" id="A0A1I4C3D8"/>
<dbReference type="InParanoid" id="A0A1I4C3D8"/>
<proteinExistence type="predicted"/>
<gene>
    <name evidence="2" type="ORF">SAMN04488085_103289</name>
</gene>
<dbReference type="SUPFAM" id="SSF51294">
    <property type="entry name" value="Hedgehog/intein (Hint) domain"/>
    <property type="match status" value="1"/>
</dbReference>
<protein>
    <recommendedName>
        <fullName evidence="1">DOD-type homing endonuclease domain-containing protein</fullName>
    </recommendedName>
</protein>
<dbReference type="STRING" id="504800.SAMN04488085_103289"/>
<accession>A0A1I4C3D8</accession>
<dbReference type="Gene3D" id="3.10.28.10">
    <property type="entry name" value="Homing endonucleases"/>
    <property type="match status" value="1"/>
</dbReference>
<dbReference type="PROSITE" id="PS50819">
    <property type="entry name" value="INTEIN_ENDONUCLEASE"/>
    <property type="match status" value="1"/>
</dbReference>
<name>A0A1I4C3D8_9ACTN</name>
<sequence>MPAAQVHGFDDQTELLTDQGWKALPQVTGEERALTLNGDVAEWAPITGLWRHAFDGYLNLHDGDRVNFAVTASHLLLVRGRETTYRRHSRLTVEDGEAIKEARRRGVPQAVLAARYGVSVGTIGDVAHGRRDGKLRTGAVDAPRWQLRPYTDLPEHFKVRRTNIWAGSHPDQITFATPPRTPGYQRTLTFAFDDWAEFLGWYVAEGWTHTEARGSWSIGIAQKPGVKYEQIADLLGRMGIRYYRGALALTFHHKGLSLWLQEHCGVGSGHKQIPVSIKEAGADMIDVFLDAFGRGDGAVHTHEDSRRYITSSLQLANDLHEVLCKVGRGRKVRVMAEAGSASVMSTTGRAFTRRRATYMVSDPGVPVDSDVRKQNVTRVRYTGTVYCVATSSQSVMVRRQGCALWLGTSACPPTDGRSPVAT</sequence>
<dbReference type="EMBL" id="FOSW01000003">
    <property type="protein sequence ID" value="SFK74651.1"/>
    <property type="molecule type" value="Genomic_DNA"/>
</dbReference>
<dbReference type="GO" id="GO:0004519">
    <property type="term" value="F:endonuclease activity"/>
    <property type="evidence" value="ECO:0007669"/>
    <property type="project" value="InterPro"/>
</dbReference>
<dbReference type="InterPro" id="IPR036844">
    <property type="entry name" value="Hint_dom_sf"/>
</dbReference>
<dbReference type="InterPro" id="IPR001387">
    <property type="entry name" value="Cro/C1-type_HTH"/>
</dbReference>
<evidence type="ECO:0000313" key="2">
    <source>
        <dbReference type="EMBL" id="SFK74651.1"/>
    </source>
</evidence>
<dbReference type="CDD" id="cd00093">
    <property type="entry name" value="HTH_XRE"/>
    <property type="match status" value="1"/>
</dbReference>
<feature type="domain" description="DOD-type homing endonuclease" evidence="1">
    <location>
        <begin position="198"/>
        <end position="328"/>
    </location>
</feature>
<dbReference type="Proteomes" id="UP000199152">
    <property type="component" value="Unassembled WGS sequence"/>
</dbReference>